<dbReference type="Gene3D" id="3.30.465.10">
    <property type="match status" value="1"/>
</dbReference>
<evidence type="ECO:0000256" key="1">
    <source>
        <dbReference type="ARBA" id="ARBA00005147"/>
    </source>
</evidence>
<feature type="region of interest" description="Disordered" evidence="5">
    <location>
        <begin position="1"/>
        <end position="22"/>
    </location>
</feature>
<evidence type="ECO:0000313" key="8">
    <source>
        <dbReference type="Proteomes" id="UP001277761"/>
    </source>
</evidence>
<protein>
    <submittedName>
        <fullName evidence="7">D-arabinono-1,4-lactone oxidase</fullName>
    </submittedName>
</protein>
<dbReference type="InterPro" id="IPR007173">
    <property type="entry name" value="ALO_C"/>
</dbReference>
<keyword evidence="4" id="KW-0560">Oxidoreductase</keyword>
<comment type="pathway">
    <text evidence="1">Cofactor biosynthesis; L-ascorbate biosynthesis.</text>
</comment>
<keyword evidence="8" id="KW-1185">Reference proteome</keyword>
<keyword evidence="3" id="KW-0060">Ascorbate biosynthesis</keyword>
<dbReference type="Gene3D" id="3.30.70.2520">
    <property type="match status" value="1"/>
</dbReference>
<dbReference type="SUPFAM" id="SSF56176">
    <property type="entry name" value="FAD-binding/transporter-associated domain-like"/>
    <property type="match status" value="1"/>
</dbReference>
<evidence type="ECO:0000259" key="6">
    <source>
        <dbReference type="PROSITE" id="PS51387"/>
    </source>
</evidence>
<dbReference type="Proteomes" id="UP001277761">
    <property type="component" value="Unassembled WGS sequence"/>
</dbReference>
<evidence type="ECO:0000256" key="5">
    <source>
        <dbReference type="SAM" id="MobiDB-lite"/>
    </source>
</evidence>
<name>A0ABU4VKD5_9ACTN</name>
<dbReference type="Pfam" id="PF04030">
    <property type="entry name" value="ALO"/>
    <property type="match status" value="1"/>
</dbReference>
<dbReference type="Pfam" id="PF01565">
    <property type="entry name" value="FAD_binding_4"/>
    <property type="match status" value="1"/>
</dbReference>
<sequence length="427" mass="46292">MTWTNWTGDQRCDPAGRATPRSPEELAEVVGAATAEGTAVKVVGSGHSFTEAALTDGLQIALDGLSGILAVDGDHVTVGAGTTIARLNRELHARGRALANLGDIDRQTIAGAISTATHGTGARLPNLSAQVVGLELVTAAGERLRLDADHDPDAFAAARVGIGALGAISAVTLRTVPAFVLHRRDAVRDLDDVLATVDAEAEAHDHYEFFAFPYGGRACTIRRDRTEAPARGRSWLARRVGEPVGQVAIDGVFRLTRRFPGTIPTLCRVAAPLASEGEYVDHSPAVFVSDRRVRFTEMEYAVPRAAGPEVVRRILEWVQAERYPVAFPLECRIVAGDDAWLSPTYERDAFYVAVHQFVGMAWEPYFAAVEAIVAAHGGRPHWGKRHALDATTLRERYPRFDDFLAVRERLDPTGTFVNGYVRRCLGV</sequence>
<dbReference type="Gene3D" id="1.10.45.10">
    <property type="entry name" value="Vanillyl-alcohol Oxidase, Chain A, domain 4"/>
    <property type="match status" value="1"/>
</dbReference>
<dbReference type="InterPro" id="IPR016166">
    <property type="entry name" value="FAD-bd_PCMH"/>
</dbReference>
<comment type="caution">
    <text evidence="7">The sequence shown here is derived from an EMBL/GenBank/DDBJ whole genome shotgun (WGS) entry which is preliminary data.</text>
</comment>
<dbReference type="Gene3D" id="3.30.43.10">
    <property type="entry name" value="Uridine Diphospho-n-acetylenolpyruvylglucosamine Reductase, domain 2"/>
    <property type="match status" value="1"/>
</dbReference>
<dbReference type="InterPro" id="IPR010031">
    <property type="entry name" value="FAD_lactone_oxidase-like"/>
</dbReference>
<dbReference type="PANTHER" id="PTHR43762:SF1">
    <property type="entry name" value="D-ARABINONO-1,4-LACTONE OXIDASE"/>
    <property type="match status" value="1"/>
</dbReference>
<dbReference type="PIRSF" id="PIRSF000136">
    <property type="entry name" value="LGO_GLO"/>
    <property type="match status" value="1"/>
</dbReference>
<dbReference type="PROSITE" id="PS51387">
    <property type="entry name" value="FAD_PCMH"/>
    <property type="match status" value="1"/>
</dbReference>
<dbReference type="InterPro" id="IPR006093">
    <property type="entry name" value="Oxy_OxRdtase_FAD_BS"/>
</dbReference>
<gene>
    <name evidence="7" type="ORF">SK069_11835</name>
</gene>
<dbReference type="PROSITE" id="PS00862">
    <property type="entry name" value="OX2_COVAL_FAD"/>
    <property type="match status" value="1"/>
</dbReference>
<evidence type="ECO:0000313" key="7">
    <source>
        <dbReference type="EMBL" id="MDX8152290.1"/>
    </source>
</evidence>
<comment type="similarity">
    <text evidence="2">Belongs to the oxygen-dependent FAD-linked oxidoreductase family.</text>
</comment>
<feature type="domain" description="FAD-binding PCMH-type" evidence="6">
    <location>
        <begin position="10"/>
        <end position="178"/>
    </location>
</feature>
<dbReference type="InterPro" id="IPR016167">
    <property type="entry name" value="FAD-bd_PCMH_sub1"/>
</dbReference>
<dbReference type="NCBIfam" id="TIGR01679">
    <property type="entry name" value="bact_FAD_ox"/>
    <property type="match status" value="1"/>
</dbReference>
<dbReference type="InterPro" id="IPR006094">
    <property type="entry name" value="Oxid_FAD_bind_N"/>
</dbReference>
<dbReference type="InterPro" id="IPR016169">
    <property type="entry name" value="FAD-bd_PCMH_sub2"/>
</dbReference>
<evidence type="ECO:0000256" key="2">
    <source>
        <dbReference type="ARBA" id="ARBA00005466"/>
    </source>
</evidence>
<dbReference type="RefSeq" id="WP_319954445.1">
    <property type="nucleotide sequence ID" value="NZ_JAXAVX010000005.1"/>
</dbReference>
<accession>A0ABU4VKD5</accession>
<dbReference type="PANTHER" id="PTHR43762">
    <property type="entry name" value="L-GULONOLACTONE OXIDASE"/>
    <property type="match status" value="1"/>
</dbReference>
<organism evidence="7 8">
    <name type="scientific">Patulibacter brassicae</name>
    <dbReference type="NCBI Taxonomy" id="1705717"/>
    <lineage>
        <taxon>Bacteria</taxon>
        <taxon>Bacillati</taxon>
        <taxon>Actinomycetota</taxon>
        <taxon>Thermoleophilia</taxon>
        <taxon>Solirubrobacterales</taxon>
        <taxon>Patulibacteraceae</taxon>
        <taxon>Patulibacter</taxon>
    </lineage>
</organism>
<evidence type="ECO:0000256" key="4">
    <source>
        <dbReference type="ARBA" id="ARBA00023002"/>
    </source>
</evidence>
<dbReference type="InterPro" id="IPR016171">
    <property type="entry name" value="Vanillyl_alc_oxidase_C-sub2"/>
</dbReference>
<reference evidence="7 8" key="1">
    <citation type="submission" date="2023-11" db="EMBL/GenBank/DDBJ databases">
        <authorList>
            <person name="Xu M."/>
            <person name="Jiang T."/>
        </authorList>
    </citation>
    <scope>NUCLEOTIDE SEQUENCE [LARGE SCALE GENOMIC DNA]</scope>
    <source>
        <strain evidence="7 8">SD</strain>
    </source>
</reference>
<dbReference type="EMBL" id="JAXAVX010000005">
    <property type="protein sequence ID" value="MDX8152290.1"/>
    <property type="molecule type" value="Genomic_DNA"/>
</dbReference>
<proteinExistence type="inferred from homology"/>
<dbReference type="InterPro" id="IPR036318">
    <property type="entry name" value="FAD-bd_PCMH-like_sf"/>
</dbReference>
<evidence type="ECO:0000256" key="3">
    <source>
        <dbReference type="ARBA" id="ARBA00022644"/>
    </source>
</evidence>